<evidence type="ECO:0000256" key="2">
    <source>
        <dbReference type="ARBA" id="ARBA00022614"/>
    </source>
</evidence>
<accession>A0ABP1PD61</accession>
<dbReference type="Gene3D" id="3.80.10.10">
    <property type="entry name" value="Ribonuclease Inhibitor"/>
    <property type="match status" value="1"/>
</dbReference>
<evidence type="ECO:0000313" key="5">
    <source>
        <dbReference type="EMBL" id="CAL7950041.1"/>
    </source>
</evidence>
<comment type="caution">
    <text evidence="5">The sequence shown here is derived from an EMBL/GenBank/DDBJ whole genome shotgun (WGS) entry which is preliminary data.</text>
</comment>
<dbReference type="Pfam" id="PF13516">
    <property type="entry name" value="LRR_6"/>
    <property type="match status" value="3"/>
</dbReference>
<keyword evidence="6" id="KW-1185">Reference proteome</keyword>
<feature type="region of interest" description="Disordered" evidence="4">
    <location>
        <begin position="512"/>
        <end position="546"/>
    </location>
</feature>
<dbReference type="PANTHER" id="PTHR24113:SF12">
    <property type="entry name" value="RAN GTPASE-ACTIVATING PROTEIN 1"/>
    <property type="match status" value="1"/>
</dbReference>
<sequence length="546" mass="61980">MNDPPKLQYNGPEEPLDEYPIKKKKDGSEETLITPEEAISVSTESSAESSVHPCLKDIDISDSQLKLQNLYTMCPIPDDPGLVPAFWTIHERMPTYADDGVMRFFDLAKASRIRPIQALEDMLLSDKINLQYYGINTRVVKPLCEALIKNPFVYTLNLTGNWLTEDACYHLNDLLQRNSLLHTLLLAGCKIGPEGAANLHDGILDTSTLKTLDLSDCNIRNEGFEHITKAMCNNESIETLLLSDNHLDESCAESLQRLISCSKTLRSLGLSWNSLYTVETWKKLVKGFEDNETLIELDLSWNALGKECVPYLRRLLLRSSSLKKLHLNGNRFYNEDVTSIARVLSRNKVLQELYIGNNPLKADGALALVKAVTPDKSPDSSLRILDLTNIWTKKDILPELENIQNKKPWLDVRLGGILSNYKVKDPDAQAILLRRANYEAMKQKKKQHRRNFGHFVLSLSDEPITRVKFMGLVKKVRLSESLVNELMNAFPGPRHTVDQGLLKSVYMKHYPNTRSPLERSGMKKKAKKVKIKLGKRTKTKQNNKQL</sequence>
<feature type="region of interest" description="Disordered" evidence="4">
    <location>
        <begin position="1"/>
        <end position="30"/>
    </location>
</feature>
<feature type="compositionally biased region" description="Basic residues" evidence="4">
    <location>
        <begin position="522"/>
        <end position="546"/>
    </location>
</feature>
<keyword evidence="3" id="KW-0677">Repeat</keyword>
<dbReference type="InterPro" id="IPR032675">
    <property type="entry name" value="LRR_dom_sf"/>
</dbReference>
<dbReference type="EMBL" id="CAXAJV020001300">
    <property type="protein sequence ID" value="CAL7950041.1"/>
    <property type="molecule type" value="Genomic_DNA"/>
</dbReference>
<dbReference type="InterPro" id="IPR001611">
    <property type="entry name" value="Leu-rich_rpt"/>
</dbReference>
<dbReference type="Pfam" id="PF07723">
    <property type="entry name" value="LRR_2"/>
    <property type="match status" value="1"/>
</dbReference>
<evidence type="ECO:0000256" key="3">
    <source>
        <dbReference type="ARBA" id="ARBA00022737"/>
    </source>
</evidence>
<organism evidence="5 6">
    <name type="scientific">Xylocopa violacea</name>
    <name type="common">Violet carpenter bee</name>
    <name type="synonym">Apis violacea</name>
    <dbReference type="NCBI Taxonomy" id="135666"/>
    <lineage>
        <taxon>Eukaryota</taxon>
        <taxon>Metazoa</taxon>
        <taxon>Ecdysozoa</taxon>
        <taxon>Arthropoda</taxon>
        <taxon>Hexapoda</taxon>
        <taxon>Insecta</taxon>
        <taxon>Pterygota</taxon>
        <taxon>Neoptera</taxon>
        <taxon>Endopterygota</taxon>
        <taxon>Hymenoptera</taxon>
        <taxon>Apocrita</taxon>
        <taxon>Aculeata</taxon>
        <taxon>Apoidea</taxon>
        <taxon>Anthophila</taxon>
        <taxon>Apidae</taxon>
        <taxon>Xylocopa</taxon>
        <taxon>Xylocopa</taxon>
    </lineage>
</organism>
<dbReference type="Proteomes" id="UP001642520">
    <property type="component" value="Unassembled WGS sequence"/>
</dbReference>
<evidence type="ECO:0000256" key="4">
    <source>
        <dbReference type="SAM" id="MobiDB-lite"/>
    </source>
</evidence>
<dbReference type="SUPFAM" id="SSF52047">
    <property type="entry name" value="RNI-like"/>
    <property type="match status" value="1"/>
</dbReference>
<keyword evidence="2" id="KW-0433">Leucine-rich repeat</keyword>
<dbReference type="PANTHER" id="PTHR24113">
    <property type="entry name" value="RAN GTPASE-ACTIVATING PROTEIN 1"/>
    <property type="match status" value="1"/>
</dbReference>
<dbReference type="InterPro" id="IPR027038">
    <property type="entry name" value="RanGap"/>
</dbReference>
<name>A0ABP1PD61_XYLVO</name>
<evidence type="ECO:0000256" key="1">
    <source>
        <dbReference type="ARBA" id="ARBA00022468"/>
    </source>
</evidence>
<protein>
    <submittedName>
        <fullName evidence="5">Uncharacterized protein</fullName>
    </submittedName>
</protein>
<evidence type="ECO:0000313" key="6">
    <source>
        <dbReference type="Proteomes" id="UP001642520"/>
    </source>
</evidence>
<keyword evidence="1" id="KW-0343">GTPase activation</keyword>
<dbReference type="SMART" id="SM00368">
    <property type="entry name" value="LRR_RI"/>
    <property type="match status" value="8"/>
</dbReference>
<gene>
    <name evidence="5" type="ORF">XYLVIOL_LOCUS9730</name>
</gene>
<reference evidence="5 6" key="1">
    <citation type="submission" date="2024-08" db="EMBL/GenBank/DDBJ databases">
        <authorList>
            <person name="Will J Nash"/>
            <person name="Angela Man"/>
            <person name="Seanna McTaggart"/>
            <person name="Kendall Baker"/>
            <person name="Tom Barker"/>
            <person name="Leah Catchpole"/>
            <person name="Alex Durrant"/>
            <person name="Karim Gharbi"/>
            <person name="Naomi Irish"/>
            <person name="Gemy Kaithakottil"/>
            <person name="Debby Ku"/>
            <person name="Aaliyah Providence"/>
            <person name="Felix Shaw"/>
            <person name="David Swarbreck"/>
            <person name="Chris Watkins"/>
            <person name="Ann M. McCartney"/>
            <person name="Giulio Formenti"/>
            <person name="Alice Mouton"/>
            <person name="Noel Vella"/>
            <person name="Bjorn M von Reumont"/>
            <person name="Adriana Vella"/>
            <person name="Wilfried Haerty"/>
        </authorList>
    </citation>
    <scope>NUCLEOTIDE SEQUENCE [LARGE SCALE GENOMIC DNA]</scope>
</reference>
<proteinExistence type="predicted"/>
<dbReference type="InterPro" id="IPR013101">
    <property type="entry name" value="LRR_PRU1-like"/>
</dbReference>